<evidence type="ECO:0000313" key="5">
    <source>
        <dbReference type="Proteomes" id="UP000029500"/>
    </source>
</evidence>
<gene>
    <name evidence="4" type="ORF">PGRAT_29750</name>
</gene>
<organism evidence="4 5">
    <name type="scientific">Paenibacillus graminis</name>
    <dbReference type="NCBI Taxonomy" id="189425"/>
    <lineage>
        <taxon>Bacteria</taxon>
        <taxon>Bacillati</taxon>
        <taxon>Bacillota</taxon>
        <taxon>Bacilli</taxon>
        <taxon>Bacillales</taxon>
        <taxon>Paenibacillaceae</taxon>
        <taxon>Paenibacillus</taxon>
    </lineage>
</organism>
<dbReference type="PROSITE" id="PS50043">
    <property type="entry name" value="HTH_LUXR_2"/>
    <property type="match status" value="1"/>
</dbReference>
<dbReference type="OrthoDB" id="2646391at2"/>
<dbReference type="Proteomes" id="UP000029500">
    <property type="component" value="Chromosome"/>
</dbReference>
<dbReference type="AlphaFoldDB" id="A0A089MBU6"/>
<keyword evidence="1" id="KW-0805">Transcription regulation</keyword>
<feature type="domain" description="HTH luxR-type" evidence="3">
    <location>
        <begin position="205"/>
        <end position="267"/>
    </location>
</feature>
<protein>
    <recommendedName>
        <fullName evidence="3">HTH luxR-type domain-containing protein</fullName>
    </recommendedName>
</protein>
<dbReference type="EMBL" id="CP009287">
    <property type="protein sequence ID" value="AIQ71301.1"/>
    <property type="molecule type" value="Genomic_DNA"/>
</dbReference>
<proteinExistence type="predicted"/>
<reference evidence="4 5" key="1">
    <citation type="submission" date="2014-08" db="EMBL/GenBank/DDBJ databases">
        <title>Comparative genomics of the Paenibacillus odorifer group.</title>
        <authorList>
            <person name="den Bakker H.C."/>
            <person name="Tsai Y.-C."/>
            <person name="Martin N."/>
            <person name="Korlach J."/>
            <person name="Wiedmann M."/>
        </authorList>
    </citation>
    <scope>NUCLEOTIDE SEQUENCE [LARGE SCALE GENOMIC DNA]</scope>
    <source>
        <strain evidence="4 5">DSM 15220</strain>
    </source>
</reference>
<dbReference type="Gene3D" id="1.10.10.10">
    <property type="entry name" value="Winged helix-like DNA-binding domain superfamily/Winged helix DNA-binding domain"/>
    <property type="match status" value="1"/>
</dbReference>
<dbReference type="InterPro" id="IPR029016">
    <property type="entry name" value="GAF-like_dom_sf"/>
</dbReference>
<dbReference type="InterPro" id="IPR016032">
    <property type="entry name" value="Sig_transdc_resp-reg_C-effctor"/>
</dbReference>
<dbReference type="RefSeq" id="WP_025703056.1">
    <property type="nucleotide sequence ID" value="NZ_CP009287.1"/>
</dbReference>
<keyword evidence="5" id="KW-1185">Reference proteome</keyword>
<evidence type="ECO:0000313" key="4">
    <source>
        <dbReference type="EMBL" id="AIQ71301.1"/>
    </source>
</evidence>
<dbReference type="InterPro" id="IPR036388">
    <property type="entry name" value="WH-like_DNA-bd_sf"/>
</dbReference>
<keyword evidence="2" id="KW-0804">Transcription</keyword>
<dbReference type="GO" id="GO:0045892">
    <property type="term" value="P:negative regulation of DNA-templated transcription"/>
    <property type="evidence" value="ECO:0007669"/>
    <property type="project" value="UniProtKB-ARBA"/>
</dbReference>
<evidence type="ECO:0000256" key="1">
    <source>
        <dbReference type="ARBA" id="ARBA00023015"/>
    </source>
</evidence>
<dbReference type="GO" id="GO:0003677">
    <property type="term" value="F:DNA binding"/>
    <property type="evidence" value="ECO:0007669"/>
    <property type="project" value="InterPro"/>
</dbReference>
<dbReference type="InterPro" id="IPR000792">
    <property type="entry name" value="Tscrpt_reg_LuxR_C"/>
</dbReference>
<sequence length="267" mass="29505">MTTFNSGMKMWCSVEDLPAAQAAYFRQTNASDLHSPLQSLQVPSVKESKAIYSAAMVASMRAEMVDISRFIPIPYVVFLTDEEGKILDLICSSGSLQENMDCAGLREGVNLSKRYSGLNAVSLAMEMNRIGVVRGKEHTDAVFQSWNCVCAPLILDGGTQGYVDISFDAGQHIEFAIPFVQQLAENVAYKRMANNAGLQQFRRGKVLDKYKLTGREKEVASLWLSDKSALHISNTLGISEGSVRNVVKSIYIKMNVSDRSQFAKKLL</sequence>
<dbReference type="eggNOG" id="COG2771">
    <property type="taxonomic scope" value="Bacteria"/>
</dbReference>
<dbReference type="PROSITE" id="PS00622">
    <property type="entry name" value="HTH_LUXR_1"/>
    <property type="match status" value="1"/>
</dbReference>
<dbReference type="Pfam" id="PF00196">
    <property type="entry name" value="GerE"/>
    <property type="match status" value="1"/>
</dbReference>
<dbReference type="KEGG" id="pgm:PGRAT_29750"/>
<evidence type="ECO:0000256" key="2">
    <source>
        <dbReference type="ARBA" id="ARBA00023163"/>
    </source>
</evidence>
<dbReference type="SUPFAM" id="SSF46894">
    <property type="entry name" value="C-terminal effector domain of the bipartite response regulators"/>
    <property type="match status" value="1"/>
</dbReference>
<name>A0A089MBU6_9BACL</name>
<dbReference type="CDD" id="cd06170">
    <property type="entry name" value="LuxR_C_like"/>
    <property type="match status" value="1"/>
</dbReference>
<dbReference type="HOGENOM" id="CLU_088266_0_0_9"/>
<dbReference type="STRING" id="189425.PGRAT_29750"/>
<dbReference type="Gene3D" id="3.30.450.40">
    <property type="match status" value="1"/>
</dbReference>
<dbReference type="SMART" id="SM00421">
    <property type="entry name" value="HTH_LUXR"/>
    <property type="match status" value="1"/>
</dbReference>
<evidence type="ECO:0000259" key="3">
    <source>
        <dbReference type="PROSITE" id="PS50043"/>
    </source>
</evidence>
<accession>A0A089MBU6</accession>